<keyword evidence="2" id="KW-0472">Membrane</keyword>
<feature type="region of interest" description="Disordered" evidence="1">
    <location>
        <begin position="233"/>
        <end position="282"/>
    </location>
</feature>
<dbReference type="Proteomes" id="UP000481583">
    <property type="component" value="Unassembled WGS sequence"/>
</dbReference>
<gene>
    <name evidence="3" type="ORF">G5C51_39350</name>
</gene>
<keyword evidence="2" id="KW-1133">Transmembrane helix</keyword>
<feature type="non-terminal residue" evidence="3">
    <location>
        <position position="1"/>
    </location>
</feature>
<dbReference type="EMBL" id="JAAKZV010000365">
    <property type="protein sequence ID" value="NGN69932.1"/>
    <property type="molecule type" value="Genomic_DNA"/>
</dbReference>
<organism evidence="3 4">
    <name type="scientific">Streptomyces coryli</name>
    <dbReference type="NCBI Taxonomy" id="1128680"/>
    <lineage>
        <taxon>Bacteria</taxon>
        <taxon>Bacillati</taxon>
        <taxon>Actinomycetota</taxon>
        <taxon>Actinomycetes</taxon>
        <taxon>Kitasatosporales</taxon>
        <taxon>Streptomycetaceae</taxon>
        <taxon>Streptomyces</taxon>
    </lineage>
</organism>
<evidence type="ECO:0000313" key="4">
    <source>
        <dbReference type="Proteomes" id="UP000481583"/>
    </source>
</evidence>
<feature type="transmembrane region" description="Helical" evidence="2">
    <location>
        <begin position="79"/>
        <end position="100"/>
    </location>
</feature>
<keyword evidence="4" id="KW-1185">Reference proteome</keyword>
<feature type="region of interest" description="Disordered" evidence="1">
    <location>
        <begin position="104"/>
        <end position="135"/>
    </location>
</feature>
<proteinExistence type="predicted"/>
<feature type="region of interest" description="Disordered" evidence="1">
    <location>
        <begin position="1"/>
        <end position="69"/>
    </location>
</feature>
<accession>A0A6G4UD44</accession>
<dbReference type="AlphaFoldDB" id="A0A6G4UD44"/>
<protein>
    <submittedName>
        <fullName evidence="3">Uncharacterized protein</fullName>
    </submittedName>
</protein>
<evidence type="ECO:0000313" key="3">
    <source>
        <dbReference type="EMBL" id="NGN69932.1"/>
    </source>
</evidence>
<comment type="caution">
    <text evidence="3">The sequence shown here is derived from an EMBL/GenBank/DDBJ whole genome shotgun (WGS) entry which is preliminary data.</text>
</comment>
<evidence type="ECO:0000256" key="1">
    <source>
        <dbReference type="SAM" id="MobiDB-lite"/>
    </source>
</evidence>
<evidence type="ECO:0000256" key="2">
    <source>
        <dbReference type="SAM" id="Phobius"/>
    </source>
</evidence>
<sequence>PPAPAAHAAPAPPDAFEALYRDAAPAQDAGATQQMPRITDGPARQGPPPPYGAGPGHDDYGYDPYDDYDDDRRGSIPRWALVALVTAACVVVGLTAGWLLSSGGGDSEANADDKQSSAPADDDEPSKKPADPAKTQAAALDKLLAASNDSRAAVIRSVANIRACKALGKAATDLRAAAKQRNDLVTRLAETKTDKIPNNQALVTALNKGWKASASADNHYALWAGQMSKGKACKHGQARTTNQTRAGNTASGQATTAKRQAAELWKPTAANYGLPPRAPEQL</sequence>
<feature type="compositionally biased region" description="Polar residues" evidence="1">
    <location>
        <begin position="238"/>
        <end position="258"/>
    </location>
</feature>
<reference evidence="3 4" key="1">
    <citation type="submission" date="2020-02" db="EMBL/GenBank/DDBJ databases">
        <title>Whole-genome analyses of novel actinobacteria.</title>
        <authorList>
            <person name="Sahin N."/>
        </authorList>
    </citation>
    <scope>NUCLEOTIDE SEQUENCE [LARGE SCALE GENOMIC DNA]</scope>
    <source>
        <strain evidence="3 4">A7024</strain>
    </source>
</reference>
<name>A0A6G4UD44_9ACTN</name>
<keyword evidence="2" id="KW-0812">Transmembrane</keyword>